<dbReference type="STRING" id="298386.PBPRA2297"/>
<protein>
    <submittedName>
        <fullName evidence="1">Uncharacterized protein</fullName>
    </submittedName>
</protein>
<proteinExistence type="predicted"/>
<dbReference type="HOGENOM" id="CLU_2466335_0_0_6"/>
<evidence type="ECO:0000313" key="2">
    <source>
        <dbReference type="Proteomes" id="UP000000593"/>
    </source>
</evidence>
<reference evidence="2" key="1">
    <citation type="journal article" date="2005" name="Science">
        <title>Life at depth: Photobacterium profundum genome sequence and expression analysis.</title>
        <authorList>
            <person name="Vezzi A."/>
            <person name="Campanaro S."/>
            <person name="D'Angelo M."/>
            <person name="Simonato F."/>
            <person name="Vitulo N."/>
            <person name="Lauro F.M."/>
            <person name="Cestaro A."/>
            <person name="Malacrida G."/>
            <person name="Simionati B."/>
            <person name="Cannata N."/>
            <person name="Romualdi C."/>
            <person name="Bartlett D.H."/>
            <person name="Valle G."/>
        </authorList>
    </citation>
    <scope>NUCLEOTIDE SEQUENCE [LARGE SCALE GENOMIC DNA]</scope>
    <source>
        <strain evidence="2">ATCC BAA-1253 / SS9</strain>
    </source>
</reference>
<evidence type="ECO:0000313" key="1">
    <source>
        <dbReference type="EMBL" id="CAG20683.1"/>
    </source>
</evidence>
<dbReference type="EMBL" id="CR378670">
    <property type="protein sequence ID" value="CAG20683.1"/>
    <property type="molecule type" value="Genomic_DNA"/>
</dbReference>
<sequence length="88" mass="9544">MSLACLAGAEDALFLDLRTGSGSGANFVRMLDMNVVAKTKNTRKIKTKPMPSMSRLSPSENKLCSINFVTPKQIIRRACYHAPLTGGD</sequence>
<gene>
    <name evidence="1" type="ordered locus">PBPRA2297</name>
</gene>
<keyword evidence="2" id="KW-1185">Reference proteome</keyword>
<dbReference type="Proteomes" id="UP000000593">
    <property type="component" value="Chromosome 1"/>
</dbReference>
<dbReference type="KEGG" id="ppr:PBPRA2297"/>
<accession>Q6LPU3</accession>
<name>Q6LPU3_PHOPR</name>
<organism evidence="1 2">
    <name type="scientific">Photobacterium profundum (strain SS9)</name>
    <dbReference type="NCBI Taxonomy" id="298386"/>
    <lineage>
        <taxon>Bacteria</taxon>
        <taxon>Pseudomonadati</taxon>
        <taxon>Pseudomonadota</taxon>
        <taxon>Gammaproteobacteria</taxon>
        <taxon>Vibrionales</taxon>
        <taxon>Vibrionaceae</taxon>
        <taxon>Photobacterium</taxon>
    </lineage>
</organism>
<dbReference type="AlphaFoldDB" id="Q6LPU3"/>